<protein>
    <recommendedName>
        <fullName evidence="2">Phytanoyl-CoA dioxygenase</fullName>
    </recommendedName>
</protein>
<dbReference type="STRING" id="157072.A0A024U314"/>
<dbReference type="PANTHER" id="PTHR31630:SF8">
    <property type="entry name" value="JMJC DOMAIN-CONTAINING PROTEIN"/>
    <property type="match status" value="1"/>
</dbReference>
<dbReference type="eggNOG" id="ENOG502QWGK">
    <property type="taxonomic scope" value="Eukaryota"/>
</dbReference>
<dbReference type="RefSeq" id="XP_008870779.1">
    <property type="nucleotide sequence ID" value="XM_008872557.1"/>
</dbReference>
<proteinExistence type="predicted"/>
<evidence type="ECO:0008006" key="2">
    <source>
        <dbReference type="Google" id="ProtNLM"/>
    </source>
</evidence>
<organism evidence="1">
    <name type="scientific">Aphanomyces invadans</name>
    <dbReference type="NCBI Taxonomy" id="157072"/>
    <lineage>
        <taxon>Eukaryota</taxon>
        <taxon>Sar</taxon>
        <taxon>Stramenopiles</taxon>
        <taxon>Oomycota</taxon>
        <taxon>Saprolegniomycetes</taxon>
        <taxon>Saprolegniales</taxon>
        <taxon>Verrucalvaceae</taxon>
        <taxon>Aphanomyces</taxon>
    </lineage>
</organism>
<reference evidence="1" key="1">
    <citation type="submission" date="2013-12" db="EMBL/GenBank/DDBJ databases">
        <title>The Genome Sequence of Aphanomyces invadans NJM9701.</title>
        <authorList>
            <consortium name="The Broad Institute Genomics Platform"/>
            <person name="Russ C."/>
            <person name="Tyler B."/>
            <person name="van West P."/>
            <person name="Dieguez-Uribeondo J."/>
            <person name="Young S.K."/>
            <person name="Zeng Q."/>
            <person name="Gargeya S."/>
            <person name="Fitzgerald M."/>
            <person name="Abouelleil A."/>
            <person name="Alvarado L."/>
            <person name="Chapman S.B."/>
            <person name="Gainer-Dewar J."/>
            <person name="Goldberg J."/>
            <person name="Griggs A."/>
            <person name="Gujja S."/>
            <person name="Hansen M."/>
            <person name="Howarth C."/>
            <person name="Imamovic A."/>
            <person name="Ireland A."/>
            <person name="Larimer J."/>
            <person name="McCowan C."/>
            <person name="Murphy C."/>
            <person name="Pearson M."/>
            <person name="Poon T.W."/>
            <person name="Priest M."/>
            <person name="Roberts A."/>
            <person name="Saif S."/>
            <person name="Shea T."/>
            <person name="Sykes S."/>
            <person name="Wortman J."/>
            <person name="Nusbaum C."/>
            <person name="Birren B."/>
        </authorList>
    </citation>
    <scope>NUCLEOTIDE SEQUENCE [LARGE SCALE GENOMIC DNA]</scope>
    <source>
        <strain evidence="1">NJM9701</strain>
    </source>
</reference>
<dbReference type="OrthoDB" id="445007at2759"/>
<gene>
    <name evidence="1" type="ORF">H310_07212</name>
</gene>
<sequence>MLTEAQVEEFRRNGVLVVPNVLSENEIQAARKGLHADLKFYGVDHDNLADTAHNLRNLSSTGGAGGILDLFYPSWRLAVAENERVFDVISDLWDATYANATDPTDLFYHPFGQFPGKQGFMYINRVCYRVPDAIATLPRDEEGASKKKKKALQRSLTPHIDCCPTNLYESGKAFPRWRPIQCITVLTPNLDPSTGGFEAVAGFHKEFSSYFSKAPPLVESSRPPVCLGDFSPLRMQEDNAVIARYEHVPADAGSVILFDWRIPHANSYRHVGTIPREVVYTGFLPNVPMNQAYALEQLRRYKARLLPADHWQKGTTDKAVDETFSAHEFAPLGRKLMAIDPWPRACRVSESG</sequence>
<evidence type="ECO:0000313" key="1">
    <source>
        <dbReference type="EMBL" id="ETW00644.1"/>
    </source>
</evidence>
<dbReference type="PANTHER" id="PTHR31630">
    <property type="entry name" value="PHYTANOYL-COA DIOXYGENASE-RELATED-RELATED"/>
    <property type="match status" value="1"/>
</dbReference>
<accession>A0A024U314</accession>
<dbReference type="Gene3D" id="2.60.120.620">
    <property type="entry name" value="q2cbj1_9rhob like domain"/>
    <property type="match status" value="1"/>
</dbReference>
<dbReference type="Gene3D" id="2.60.120.330">
    <property type="entry name" value="B-lactam Antibiotic, Isopenicillin N Synthase, Chain"/>
    <property type="match status" value="1"/>
</dbReference>
<name>A0A024U314_9STRA</name>
<dbReference type="InterPro" id="IPR027443">
    <property type="entry name" value="IPNS-like_sf"/>
</dbReference>
<dbReference type="EMBL" id="KI913964">
    <property type="protein sequence ID" value="ETW00644.1"/>
    <property type="molecule type" value="Genomic_DNA"/>
</dbReference>
<dbReference type="SUPFAM" id="SSF51197">
    <property type="entry name" value="Clavaminate synthase-like"/>
    <property type="match status" value="1"/>
</dbReference>
<dbReference type="GeneID" id="20084262"/>
<dbReference type="AlphaFoldDB" id="A0A024U314"/>
<dbReference type="VEuPathDB" id="FungiDB:H310_07212"/>